<keyword evidence="2" id="KW-0812">Transmembrane</keyword>
<feature type="compositionally biased region" description="Polar residues" evidence="1">
    <location>
        <begin position="1253"/>
        <end position="1266"/>
    </location>
</feature>
<feature type="transmembrane region" description="Helical" evidence="2">
    <location>
        <begin position="5"/>
        <end position="23"/>
    </location>
</feature>
<keyword evidence="4" id="KW-1185">Reference proteome</keyword>
<sequence>MHPYLIRVIAPIITIFVAITAMYHQQQDIVRDNYITLAAHFTADQLYKAHRLQVNELLGVPVIQSVIDGLDFKRATLNSSLVRDIANRLDAQFAKYFNLLTETKKYILNNSHPGWITSQDYRSMMECARITSAHLSYEEQFGTRVNMTSACLMSGKQPSKFLHYAEKNLTSVLHTNALDSAIRWQYIIDANGPHIEYPAHTFPVHKRRHWSPFLAAALPQKRRVVILIDAGTLLSDVHLAKAKSVAKILLDGAIPGDRYMVMVSNGTDNAKACKNQNFLDVTSEQIAVMTTFIEAFDRSNQKAYSHSSAIQMACRLFVKEEIIDREDGRNEFYHNILFYISRGVMSELGEAASVLSAVAEIFLEANIRVKINTLALSDGITDETPLFWSYEFLKSIAEMNFTKYHQSLNEKLKATLNKTTVPGKMISIGLNEHATLTLLRMFELLSINDNEKLHSSNEKLSWSYPFSEFQATLISLSTSLQKDNKLTAVIGMDLNLDIIADVIKYNDLVVMAPVMTRLRIFLCDLQGRVIIASHMRKTSPWPLNIGILEAWSEKDLWLSEHFSAEEISEGSFEIVKEEMMEKVKLKYIWMRLKNAPFVVAMTMKVSEVEAKISMLLKNPRQEYVLDNLVYHRLDIQRDSSLSYCSHFGYLSTMKLGGVYLSPSCFTVSSLQRPPSPQWIANYWVYLGDPFGLIRNTGIRLSVREHVGALSGIIPYWRDKAASDSYEFVLRRYIATSRGVMITYPATVIRDNYEPDLQLWYMRANEFPGRIVVTGPFLEDNVGQVVTISTAVFEGKFMIEFLIFRNCQAGSMHNSKNQIFAVVAMDVTVGFFAKLLRTSINVCKESRRCVLFDDLGNVISRGIETSFSNKKTRSYGRNVLWNAVERFHISYLEPQLATHLITKTNFVQKRQCMQWATRSVERFFRFNISYSDALTIPCDDTNSMPGMKLGSIRAEVIPVPQTNLFLALINESCNPQHPIQVFLLILFMYLAAHFQCMDESYFDAFCPCSVSDRRCLLCTRFDDAECECPCQCPLNCNTQCTVSSSNASLYRKISFLSECSDLEECPVMATIVPFSARPLQKTVLSECISIKCENYKTVDDCMGILGCQWCTFESDGQTLLLNPSCVSTDECFGGTKGRRIRGFLESESQLVPQWSVGAPVGPVAAGIMSVFLIMVITMYCYRSQVNRLVETNSLTDSFGVPLCGRNFEDDDFQFDHDGSGSVKEKAVALIQLTSFERMSNPLAAVRPQYRVSPRTESSDQGYSTMTDRMQGDESECATSNVNISRETGKTMLTTLDTNDNGCSIIVTTEADIHQAPRNLLMSS</sequence>
<organism evidence="3 4">
    <name type="scientific">Onchocerca flexuosa</name>
    <dbReference type="NCBI Taxonomy" id="387005"/>
    <lineage>
        <taxon>Eukaryota</taxon>
        <taxon>Metazoa</taxon>
        <taxon>Ecdysozoa</taxon>
        <taxon>Nematoda</taxon>
        <taxon>Chromadorea</taxon>
        <taxon>Rhabditida</taxon>
        <taxon>Spirurina</taxon>
        <taxon>Spiruromorpha</taxon>
        <taxon>Filarioidea</taxon>
        <taxon>Onchocercidae</taxon>
        <taxon>Onchocerca</taxon>
    </lineage>
</organism>
<dbReference type="PANTHER" id="PTHR10166:SF66">
    <property type="entry name" value="VWFA AND CACHE DOMAIN-CONTAINING PROTEIN CG16868"/>
    <property type="match status" value="1"/>
</dbReference>
<evidence type="ECO:0000256" key="1">
    <source>
        <dbReference type="SAM" id="MobiDB-lite"/>
    </source>
</evidence>
<dbReference type="Proteomes" id="UP000242913">
    <property type="component" value="Unassembled WGS sequence"/>
</dbReference>
<keyword evidence="2" id="KW-0472">Membrane</keyword>
<dbReference type="EMBL" id="KZ270029">
    <property type="protein sequence ID" value="OZC07546.1"/>
    <property type="molecule type" value="Genomic_DNA"/>
</dbReference>
<evidence type="ECO:0000313" key="4">
    <source>
        <dbReference type="Proteomes" id="UP000242913"/>
    </source>
</evidence>
<dbReference type="OrthoDB" id="2150145at2759"/>
<dbReference type="GO" id="GO:0005245">
    <property type="term" value="F:voltage-gated calcium channel activity"/>
    <property type="evidence" value="ECO:0007669"/>
    <property type="project" value="TreeGrafter"/>
</dbReference>
<reference evidence="3 4" key="1">
    <citation type="submission" date="2015-12" db="EMBL/GenBank/DDBJ databases">
        <title>Draft genome of the nematode, Onchocerca flexuosa.</title>
        <authorList>
            <person name="Mitreva M."/>
        </authorList>
    </citation>
    <scope>NUCLEOTIDE SEQUENCE [LARGE SCALE GENOMIC DNA]</scope>
    <source>
        <strain evidence="3">Red Deer</strain>
    </source>
</reference>
<evidence type="ECO:0000313" key="3">
    <source>
        <dbReference type="EMBL" id="OZC07546.1"/>
    </source>
</evidence>
<feature type="transmembrane region" description="Helical" evidence="2">
    <location>
        <begin position="1159"/>
        <end position="1180"/>
    </location>
</feature>
<gene>
    <name evidence="3" type="ORF">X798_05477</name>
</gene>
<dbReference type="GO" id="GO:0005891">
    <property type="term" value="C:voltage-gated calcium channel complex"/>
    <property type="evidence" value="ECO:0007669"/>
    <property type="project" value="TreeGrafter"/>
</dbReference>
<evidence type="ECO:0000256" key="2">
    <source>
        <dbReference type="SAM" id="Phobius"/>
    </source>
</evidence>
<protein>
    <recommendedName>
        <fullName evidence="5">VWFA domain-containing protein</fullName>
    </recommendedName>
</protein>
<proteinExistence type="predicted"/>
<evidence type="ECO:0008006" key="5">
    <source>
        <dbReference type="Google" id="ProtNLM"/>
    </source>
</evidence>
<dbReference type="InterPro" id="IPR051173">
    <property type="entry name" value="Ca_channel_alpha-2/delta"/>
</dbReference>
<name>A0A238BRQ1_9BILA</name>
<accession>A0A238BRQ1</accession>
<keyword evidence="2" id="KW-1133">Transmembrane helix</keyword>
<feature type="region of interest" description="Disordered" evidence="1">
    <location>
        <begin position="1249"/>
        <end position="1273"/>
    </location>
</feature>
<dbReference type="PANTHER" id="PTHR10166">
    <property type="entry name" value="VOLTAGE-DEPENDENT CALCIUM CHANNEL SUBUNIT ALPHA-2/DELTA-RELATED"/>
    <property type="match status" value="1"/>
</dbReference>